<comment type="caution">
    <text evidence="3">The sequence shown here is derived from an EMBL/GenBank/DDBJ whole genome shotgun (WGS) entry which is preliminary data.</text>
</comment>
<dbReference type="InterPro" id="IPR011042">
    <property type="entry name" value="6-blade_b-propeller_TolB-like"/>
</dbReference>
<accession>A0ABW3YE28</accession>
<reference evidence="4" key="1">
    <citation type="journal article" date="2019" name="Int. J. Syst. Evol. Microbiol.">
        <title>The Global Catalogue of Microorganisms (GCM) 10K type strain sequencing project: providing services to taxonomists for standard genome sequencing and annotation.</title>
        <authorList>
            <consortium name="The Broad Institute Genomics Platform"/>
            <consortium name="The Broad Institute Genome Sequencing Center for Infectious Disease"/>
            <person name="Wu L."/>
            <person name="Ma J."/>
        </authorList>
    </citation>
    <scope>NUCLEOTIDE SEQUENCE [LARGE SCALE GENOMIC DNA]</scope>
    <source>
        <strain evidence="4">JCM 31037</strain>
    </source>
</reference>
<name>A0ABW3YE28_9ACTN</name>
<feature type="signal peptide" evidence="1">
    <location>
        <begin position="1"/>
        <end position="30"/>
    </location>
</feature>
<dbReference type="Gene3D" id="2.120.10.30">
    <property type="entry name" value="TolB, C-terminal domain"/>
    <property type="match status" value="1"/>
</dbReference>
<organism evidence="3 4">
    <name type="scientific">Micromonospora sonneratiae</name>
    <dbReference type="NCBI Taxonomy" id="1184706"/>
    <lineage>
        <taxon>Bacteria</taxon>
        <taxon>Bacillati</taxon>
        <taxon>Actinomycetota</taxon>
        <taxon>Actinomycetes</taxon>
        <taxon>Micromonosporales</taxon>
        <taxon>Micromonosporaceae</taxon>
        <taxon>Micromonospora</taxon>
    </lineage>
</organism>
<protein>
    <submittedName>
        <fullName evidence="3">PQQ-dependent sugar dehydrogenase</fullName>
    </submittedName>
</protein>
<dbReference type="Pfam" id="PF07995">
    <property type="entry name" value="GSDH"/>
    <property type="match status" value="1"/>
</dbReference>
<dbReference type="InterPro" id="IPR012938">
    <property type="entry name" value="Glc/Sorbosone_DH"/>
</dbReference>
<evidence type="ECO:0000256" key="1">
    <source>
        <dbReference type="SAM" id="SignalP"/>
    </source>
</evidence>
<dbReference type="PANTHER" id="PTHR19328:SF75">
    <property type="entry name" value="ALDOSE SUGAR DEHYDROGENASE YLII"/>
    <property type="match status" value="1"/>
</dbReference>
<dbReference type="RefSeq" id="WP_377569920.1">
    <property type="nucleotide sequence ID" value="NZ_JBHTMP010000013.1"/>
</dbReference>
<feature type="chain" id="PRO_5046165309" evidence="1">
    <location>
        <begin position="31"/>
        <end position="420"/>
    </location>
</feature>
<dbReference type="SUPFAM" id="SSF50952">
    <property type="entry name" value="Soluble quinoprotein glucose dehydrogenase"/>
    <property type="match status" value="1"/>
</dbReference>
<keyword evidence="1" id="KW-0732">Signal</keyword>
<dbReference type="PANTHER" id="PTHR19328">
    <property type="entry name" value="HEDGEHOG-INTERACTING PROTEIN"/>
    <property type="match status" value="1"/>
</dbReference>
<evidence type="ECO:0000313" key="4">
    <source>
        <dbReference type="Proteomes" id="UP001597260"/>
    </source>
</evidence>
<sequence length="420" mass="44673">MLPRHLVRRLIAPLAAAVVAPITMTSVAWAVPDVGPPPATGAPPTAGTAPHRVPLDRLTVGATPVATGLQRPTAIATPDDRSGRLFVAEKPGRVRVYHPDTGLAAEPLLDLTDRVSTVGNERGLLGIVTAPRFAHTRAVYVAYTSLPDGALTLSRFVLDRTAPAAGEQILLTQPHAEFSNHNGGDLAFGRDGYLYWSLGDGGGGNDPLNTGQDLSTLLGKILRLDVGRSCAGRAYCVPRDNPFVGRPDARPEIWAYGLRNAWKISFDARNGSLWIGDVGQGAYEEVNHLRAGAGGANLGWSCKEGPVVLIPDRCQEGARYVDPVFHYRTRVDGCAVIGGHVYRGRQFARLASGTYLATDYCSATAFAVRPTRNGGYESRAIGQLPAWPSTFGVDSAGELYVATDGPGELYRISFAALPVN</sequence>
<evidence type="ECO:0000313" key="3">
    <source>
        <dbReference type="EMBL" id="MFD1321695.1"/>
    </source>
</evidence>
<keyword evidence="4" id="KW-1185">Reference proteome</keyword>
<dbReference type="Proteomes" id="UP001597260">
    <property type="component" value="Unassembled WGS sequence"/>
</dbReference>
<dbReference type="EMBL" id="JBHTMP010000013">
    <property type="protein sequence ID" value="MFD1321695.1"/>
    <property type="molecule type" value="Genomic_DNA"/>
</dbReference>
<gene>
    <name evidence="3" type="ORF">ACFQ4H_11410</name>
</gene>
<dbReference type="InterPro" id="IPR011041">
    <property type="entry name" value="Quinoprot_gluc/sorb_DH_b-prop"/>
</dbReference>
<proteinExistence type="predicted"/>
<feature type="domain" description="Glucose/Sorbosone dehydrogenase" evidence="2">
    <location>
        <begin position="69"/>
        <end position="353"/>
    </location>
</feature>
<evidence type="ECO:0000259" key="2">
    <source>
        <dbReference type="Pfam" id="PF07995"/>
    </source>
</evidence>